<reference evidence="6 7" key="1">
    <citation type="submission" date="2019-05" db="EMBL/GenBank/DDBJ databases">
        <title>Hymenobacter edaphi sp. nov., isolated from abandoned arsenic-contaminated farmland soil.</title>
        <authorList>
            <person name="Nie L."/>
        </authorList>
    </citation>
    <scope>NUCLEOTIDE SEQUENCE [LARGE SCALE GENOMIC DNA]</scope>
    <source>
        <strain evidence="6 7">1-3-3-8</strain>
    </source>
</reference>
<dbReference type="InterPro" id="IPR036412">
    <property type="entry name" value="HAD-like_sf"/>
</dbReference>
<sequence length="242" mass="27220">MPLAASDHALIFDMDGVLIDNTRYQARAFQLLFRELGLTTKALPLLRRLNGMPATTILKTVFRSPVPDKELKQYADRREFLYRVLYWDKRRELAGLTRFLEAARAAGFRLALGTGSGAETIGYIVDHLDLRRHFDVIVGKDDVDRGKPHADTFAVAARKLGMPPERCVVFEDALLGEQAAYRGGMRCVAVGTTLAARQFQAPMMVIKDFTQLTPALVLALLEAHPKAPRPSQELARRQYMHR</sequence>
<evidence type="ECO:0000256" key="2">
    <source>
        <dbReference type="ARBA" id="ARBA00006171"/>
    </source>
</evidence>
<keyword evidence="7" id="KW-1185">Reference proteome</keyword>
<evidence type="ECO:0000256" key="1">
    <source>
        <dbReference type="ARBA" id="ARBA00001946"/>
    </source>
</evidence>
<name>A0A5R8WVQ2_9BACT</name>
<evidence type="ECO:0000256" key="3">
    <source>
        <dbReference type="ARBA" id="ARBA00022723"/>
    </source>
</evidence>
<keyword evidence="5" id="KW-0119">Carbohydrate metabolism</keyword>
<dbReference type="EMBL" id="VAJM01000002">
    <property type="protein sequence ID" value="TLM95404.1"/>
    <property type="molecule type" value="Genomic_DNA"/>
</dbReference>
<proteinExistence type="inferred from homology"/>
<protein>
    <submittedName>
        <fullName evidence="6">HAD family hydrolase</fullName>
    </submittedName>
</protein>
<dbReference type="Gene3D" id="3.40.50.1000">
    <property type="entry name" value="HAD superfamily/HAD-like"/>
    <property type="match status" value="1"/>
</dbReference>
<dbReference type="Proteomes" id="UP000305517">
    <property type="component" value="Unassembled WGS sequence"/>
</dbReference>
<accession>A0A5R8WVQ2</accession>
<dbReference type="SFLD" id="SFLDG01129">
    <property type="entry name" value="C1.5:_HAD__Beta-PGM__Phosphata"/>
    <property type="match status" value="1"/>
</dbReference>
<dbReference type="InterPro" id="IPR023198">
    <property type="entry name" value="PGP-like_dom2"/>
</dbReference>
<dbReference type="Gene3D" id="1.10.150.240">
    <property type="entry name" value="Putative phosphatase, domain 2"/>
    <property type="match status" value="1"/>
</dbReference>
<evidence type="ECO:0000256" key="4">
    <source>
        <dbReference type="ARBA" id="ARBA00022842"/>
    </source>
</evidence>
<gene>
    <name evidence="6" type="ORF">FDY95_06335</name>
</gene>
<keyword evidence="3" id="KW-0479">Metal-binding</keyword>
<dbReference type="SUPFAM" id="SSF56784">
    <property type="entry name" value="HAD-like"/>
    <property type="match status" value="1"/>
</dbReference>
<comment type="similarity">
    <text evidence="2">Belongs to the HAD-like hydrolase superfamily. CbbY/CbbZ/Gph/YieH family.</text>
</comment>
<dbReference type="AlphaFoldDB" id="A0A5R8WVQ2"/>
<dbReference type="InterPro" id="IPR051600">
    <property type="entry name" value="Beta-PGM-like"/>
</dbReference>
<comment type="caution">
    <text evidence="6">The sequence shown here is derived from an EMBL/GenBank/DDBJ whole genome shotgun (WGS) entry which is preliminary data.</text>
</comment>
<dbReference type="InterPro" id="IPR023214">
    <property type="entry name" value="HAD_sf"/>
</dbReference>
<dbReference type="InterPro" id="IPR041492">
    <property type="entry name" value="HAD_2"/>
</dbReference>
<organism evidence="6 7">
    <name type="scientific">Hymenobacter jeollabukensis</name>
    <dbReference type="NCBI Taxonomy" id="2025313"/>
    <lineage>
        <taxon>Bacteria</taxon>
        <taxon>Pseudomonadati</taxon>
        <taxon>Bacteroidota</taxon>
        <taxon>Cytophagia</taxon>
        <taxon>Cytophagales</taxon>
        <taxon>Hymenobacteraceae</taxon>
        <taxon>Hymenobacter</taxon>
    </lineage>
</organism>
<dbReference type="SFLD" id="SFLDS00003">
    <property type="entry name" value="Haloacid_Dehalogenase"/>
    <property type="match status" value="1"/>
</dbReference>
<dbReference type="OrthoDB" id="9797743at2"/>
<keyword evidence="6" id="KW-0378">Hydrolase</keyword>
<dbReference type="GO" id="GO:0016787">
    <property type="term" value="F:hydrolase activity"/>
    <property type="evidence" value="ECO:0007669"/>
    <property type="project" value="UniProtKB-KW"/>
</dbReference>
<dbReference type="PANTHER" id="PTHR46193">
    <property type="entry name" value="6-PHOSPHOGLUCONATE PHOSPHATASE"/>
    <property type="match status" value="1"/>
</dbReference>
<dbReference type="GO" id="GO:0046872">
    <property type="term" value="F:metal ion binding"/>
    <property type="evidence" value="ECO:0007669"/>
    <property type="project" value="UniProtKB-KW"/>
</dbReference>
<dbReference type="CDD" id="cd07505">
    <property type="entry name" value="HAD_BPGM-like"/>
    <property type="match status" value="1"/>
</dbReference>
<dbReference type="PANTHER" id="PTHR46193:SF18">
    <property type="entry name" value="HEXITOL PHOSPHATASE B"/>
    <property type="match status" value="1"/>
</dbReference>
<dbReference type="PRINTS" id="PR00413">
    <property type="entry name" value="HADHALOGNASE"/>
</dbReference>
<comment type="cofactor">
    <cofactor evidence="1">
        <name>Mg(2+)</name>
        <dbReference type="ChEBI" id="CHEBI:18420"/>
    </cofactor>
</comment>
<keyword evidence="4" id="KW-0460">Magnesium</keyword>
<dbReference type="Pfam" id="PF13419">
    <property type="entry name" value="HAD_2"/>
    <property type="match status" value="1"/>
</dbReference>
<evidence type="ECO:0000313" key="6">
    <source>
        <dbReference type="EMBL" id="TLM95404.1"/>
    </source>
</evidence>
<dbReference type="InterPro" id="IPR006439">
    <property type="entry name" value="HAD-SF_hydro_IA"/>
</dbReference>
<dbReference type="NCBIfam" id="TIGR01509">
    <property type="entry name" value="HAD-SF-IA-v3"/>
    <property type="match status" value="1"/>
</dbReference>
<dbReference type="RefSeq" id="WP_138075902.1">
    <property type="nucleotide sequence ID" value="NZ_VAJM01000002.1"/>
</dbReference>
<evidence type="ECO:0000256" key="5">
    <source>
        <dbReference type="ARBA" id="ARBA00023277"/>
    </source>
</evidence>
<evidence type="ECO:0000313" key="7">
    <source>
        <dbReference type="Proteomes" id="UP000305517"/>
    </source>
</evidence>